<dbReference type="AlphaFoldDB" id="X1GPF0"/>
<dbReference type="GO" id="GO:0051075">
    <property type="term" value="F:S-adenosylmethionine:tRNA ribosyltransferase-isomerase activity"/>
    <property type="evidence" value="ECO:0007669"/>
    <property type="project" value="TreeGrafter"/>
</dbReference>
<sequence length="182" mass="20404">MKTADFDYELPLEFIAQTPSEPRDSSRLLVLERASGSIKHCMFRDLGDYLEFGDLLVLNETRVIPARLYGHKIPTAGRVEILLLRWVEDRTWECLVGGKGLLEGRQIQIENGPQAEIIAVLEGPRRLVHFEESIEPFLSDIGNVPLPPYIRTTLSDPERYQTVYASQPGSVAAPTAGLHFSS</sequence>
<evidence type="ECO:0000256" key="1">
    <source>
        <dbReference type="ARBA" id="ARBA00022490"/>
    </source>
</evidence>
<reference evidence="5" key="1">
    <citation type="journal article" date="2014" name="Front. Microbiol.">
        <title>High frequency of phylogenetically diverse reductive dehalogenase-homologous genes in deep subseafloor sedimentary metagenomes.</title>
        <authorList>
            <person name="Kawai M."/>
            <person name="Futagami T."/>
            <person name="Toyoda A."/>
            <person name="Takaki Y."/>
            <person name="Nishi S."/>
            <person name="Hori S."/>
            <person name="Arai W."/>
            <person name="Tsubouchi T."/>
            <person name="Morono Y."/>
            <person name="Uchiyama I."/>
            <person name="Ito T."/>
            <person name="Fujiyama A."/>
            <person name="Inagaki F."/>
            <person name="Takami H."/>
        </authorList>
    </citation>
    <scope>NUCLEOTIDE SEQUENCE</scope>
    <source>
        <strain evidence="5">Expedition CK06-06</strain>
    </source>
</reference>
<dbReference type="InterPro" id="IPR042119">
    <property type="entry name" value="QueA_dom2"/>
</dbReference>
<keyword evidence="2" id="KW-0808">Transferase</keyword>
<dbReference type="Pfam" id="PF02547">
    <property type="entry name" value="Queuosine_synth"/>
    <property type="match status" value="1"/>
</dbReference>
<name>X1GPF0_9ZZZZ</name>
<keyword evidence="1" id="KW-0963">Cytoplasm</keyword>
<evidence type="ECO:0000256" key="3">
    <source>
        <dbReference type="ARBA" id="ARBA00022691"/>
    </source>
</evidence>
<feature type="non-terminal residue" evidence="5">
    <location>
        <position position="182"/>
    </location>
</feature>
<protein>
    <recommendedName>
        <fullName evidence="6">S-adenosylmethionine:tRNA ribosyltransferase-isomerase</fullName>
    </recommendedName>
</protein>
<dbReference type="Gene3D" id="3.40.1780.10">
    <property type="entry name" value="QueA-like"/>
    <property type="match status" value="1"/>
</dbReference>
<dbReference type="SUPFAM" id="SSF111337">
    <property type="entry name" value="QueA-like"/>
    <property type="match status" value="1"/>
</dbReference>
<keyword evidence="3" id="KW-0949">S-adenosyl-L-methionine</keyword>
<accession>X1GPF0</accession>
<dbReference type="EMBL" id="BARU01009277">
    <property type="protein sequence ID" value="GAH34888.1"/>
    <property type="molecule type" value="Genomic_DNA"/>
</dbReference>
<evidence type="ECO:0000256" key="2">
    <source>
        <dbReference type="ARBA" id="ARBA00022679"/>
    </source>
</evidence>
<dbReference type="InterPro" id="IPR042118">
    <property type="entry name" value="QueA_dom1"/>
</dbReference>
<evidence type="ECO:0000256" key="4">
    <source>
        <dbReference type="ARBA" id="ARBA00022785"/>
    </source>
</evidence>
<dbReference type="PANTHER" id="PTHR30307">
    <property type="entry name" value="S-ADENOSYLMETHIONINE:TRNA RIBOSYLTRANSFERASE-ISOMERASE"/>
    <property type="match status" value="1"/>
</dbReference>
<keyword evidence="4" id="KW-0671">Queuosine biosynthesis</keyword>
<evidence type="ECO:0008006" key="6">
    <source>
        <dbReference type="Google" id="ProtNLM"/>
    </source>
</evidence>
<gene>
    <name evidence="5" type="ORF">S03H2_17931</name>
</gene>
<dbReference type="GO" id="GO:0008616">
    <property type="term" value="P:tRNA queuosine(34) biosynthetic process"/>
    <property type="evidence" value="ECO:0007669"/>
    <property type="project" value="UniProtKB-KW"/>
</dbReference>
<dbReference type="Gene3D" id="2.40.10.240">
    <property type="entry name" value="QueA-like"/>
    <property type="match status" value="1"/>
</dbReference>
<evidence type="ECO:0000313" key="5">
    <source>
        <dbReference type="EMBL" id="GAH34888.1"/>
    </source>
</evidence>
<dbReference type="InterPro" id="IPR003699">
    <property type="entry name" value="QueA"/>
</dbReference>
<comment type="caution">
    <text evidence="5">The sequence shown here is derived from an EMBL/GenBank/DDBJ whole genome shotgun (WGS) entry which is preliminary data.</text>
</comment>
<dbReference type="InterPro" id="IPR036100">
    <property type="entry name" value="QueA_sf"/>
</dbReference>
<proteinExistence type="predicted"/>
<organism evidence="5">
    <name type="scientific">marine sediment metagenome</name>
    <dbReference type="NCBI Taxonomy" id="412755"/>
    <lineage>
        <taxon>unclassified sequences</taxon>
        <taxon>metagenomes</taxon>
        <taxon>ecological metagenomes</taxon>
    </lineage>
</organism>
<dbReference type="PANTHER" id="PTHR30307:SF0">
    <property type="entry name" value="S-ADENOSYLMETHIONINE:TRNA RIBOSYLTRANSFERASE-ISOMERASE"/>
    <property type="match status" value="1"/>
</dbReference>